<accession>A0A7R8WNG5</accession>
<feature type="non-terminal residue" evidence="1">
    <location>
        <position position="1"/>
    </location>
</feature>
<proteinExistence type="predicted"/>
<organism evidence="1">
    <name type="scientific">Cyprideis torosa</name>
    <dbReference type="NCBI Taxonomy" id="163714"/>
    <lineage>
        <taxon>Eukaryota</taxon>
        <taxon>Metazoa</taxon>
        <taxon>Ecdysozoa</taxon>
        <taxon>Arthropoda</taxon>
        <taxon>Crustacea</taxon>
        <taxon>Oligostraca</taxon>
        <taxon>Ostracoda</taxon>
        <taxon>Podocopa</taxon>
        <taxon>Podocopida</taxon>
        <taxon>Cytherocopina</taxon>
        <taxon>Cytheroidea</taxon>
        <taxon>Cytherideidae</taxon>
        <taxon>Cyprideis</taxon>
    </lineage>
</organism>
<sequence>MQLLNSPSAIPNPESINRIIHLSYSPTSEVAAELVNLEGPVLEELEGSSHHLRNIGALQDEESSLRSEFLGDPNTVVSSVRNTPTIEP</sequence>
<gene>
    <name evidence="1" type="ORF">CTOB1V02_LOCUS9955</name>
</gene>
<reference evidence="1" key="1">
    <citation type="submission" date="2020-11" db="EMBL/GenBank/DDBJ databases">
        <authorList>
            <person name="Tran Van P."/>
        </authorList>
    </citation>
    <scope>NUCLEOTIDE SEQUENCE</scope>
</reference>
<dbReference type="AlphaFoldDB" id="A0A7R8WNG5"/>
<name>A0A7R8WNG5_9CRUS</name>
<dbReference type="EMBL" id="OB664239">
    <property type="protein sequence ID" value="CAD7232114.1"/>
    <property type="molecule type" value="Genomic_DNA"/>
</dbReference>
<evidence type="ECO:0000313" key="1">
    <source>
        <dbReference type="EMBL" id="CAD7232114.1"/>
    </source>
</evidence>
<protein>
    <submittedName>
        <fullName evidence="1">Uncharacterized protein</fullName>
    </submittedName>
</protein>